<organism evidence="8 9">
    <name type="scientific">Parasediminibacterium paludis</name>
    <dbReference type="NCBI Taxonomy" id="908966"/>
    <lineage>
        <taxon>Bacteria</taxon>
        <taxon>Pseudomonadati</taxon>
        <taxon>Bacteroidota</taxon>
        <taxon>Chitinophagia</taxon>
        <taxon>Chitinophagales</taxon>
        <taxon>Chitinophagaceae</taxon>
        <taxon>Parasediminibacterium</taxon>
    </lineage>
</organism>
<evidence type="ECO:0000313" key="8">
    <source>
        <dbReference type="EMBL" id="MFC4233304.1"/>
    </source>
</evidence>
<evidence type="ECO:0000256" key="2">
    <source>
        <dbReference type="ARBA" id="ARBA00022603"/>
    </source>
</evidence>
<feature type="region of interest" description="Disordered" evidence="6">
    <location>
        <begin position="101"/>
        <end position="128"/>
    </location>
</feature>
<gene>
    <name evidence="8" type="ORF">ACFOW1_15490</name>
</gene>
<dbReference type="PRINTS" id="PR00506">
    <property type="entry name" value="D21N6MTFRASE"/>
</dbReference>
<comment type="caution">
    <text evidence="8">The sequence shown here is derived from an EMBL/GenBank/DDBJ whole genome shotgun (WGS) entry which is preliminary data.</text>
</comment>
<dbReference type="InterPro" id="IPR002941">
    <property type="entry name" value="DNA_methylase_N4/N6"/>
</dbReference>
<proteinExistence type="predicted"/>
<evidence type="ECO:0000259" key="7">
    <source>
        <dbReference type="Pfam" id="PF01555"/>
    </source>
</evidence>
<dbReference type="Proteomes" id="UP001595906">
    <property type="component" value="Unassembled WGS sequence"/>
</dbReference>
<evidence type="ECO:0000313" key="9">
    <source>
        <dbReference type="Proteomes" id="UP001595906"/>
    </source>
</evidence>
<accession>A0ABV8PZ36</accession>
<feature type="domain" description="DNA methylase N-4/N-6" evidence="7">
    <location>
        <begin position="1"/>
        <end position="211"/>
    </location>
</feature>
<keyword evidence="9" id="KW-1185">Reference proteome</keyword>
<dbReference type="SUPFAM" id="SSF53335">
    <property type="entry name" value="S-adenosyl-L-methionine-dependent methyltransferases"/>
    <property type="match status" value="1"/>
</dbReference>
<sequence length="247" mass="28012">MVLADLPYGTTANPWDKPIDLERLWQEYERVTVDNGVFALTSQGLFTASLIMSNPHIFKYKIVWIKSVATNYLNAKKQPLRRHEDICIFYRKQPVYNPQMSNGKAYTATRHSKPNNSYGTHASTTSRSNGLRYPNDVVCHEEDHLYSNTAVSEGRVSHPNQKPVSLGRYLIRTYSNEGDIILDNACGSGSFLVAAVLEKRRFIGIEKNEYASQFNEPVDYISICNERLKEASACNHAANALQLNFKQ</sequence>
<comment type="catalytic activity">
    <reaction evidence="5">
        <text>a 2'-deoxyadenosine in DNA + S-adenosyl-L-methionine = an N(6)-methyl-2'-deoxyadenosine in DNA + S-adenosyl-L-homocysteine + H(+)</text>
        <dbReference type="Rhea" id="RHEA:15197"/>
        <dbReference type="Rhea" id="RHEA-COMP:12418"/>
        <dbReference type="Rhea" id="RHEA-COMP:12419"/>
        <dbReference type="ChEBI" id="CHEBI:15378"/>
        <dbReference type="ChEBI" id="CHEBI:57856"/>
        <dbReference type="ChEBI" id="CHEBI:59789"/>
        <dbReference type="ChEBI" id="CHEBI:90615"/>
        <dbReference type="ChEBI" id="CHEBI:90616"/>
        <dbReference type="EC" id="2.1.1.72"/>
    </reaction>
</comment>
<dbReference type="InterPro" id="IPR002295">
    <property type="entry name" value="N4/N6-MTase_EcoPI_Mod-like"/>
</dbReference>
<dbReference type="EMBL" id="JBHSDC010000029">
    <property type="protein sequence ID" value="MFC4233304.1"/>
    <property type="molecule type" value="Genomic_DNA"/>
</dbReference>
<dbReference type="Gene3D" id="3.40.50.150">
    <property type="entry name" value="Vaccinia Virus protein VP39"/>
    <property type="match status" value="1"/>
</dbReference>
<dbReference type="EC" id="2.1.1.72" evidence="1"/>
<evidence type="ECO:0000256" key="5">
    <source>
        <dbReference type="ARBA" id="ARBA00047942"/>
    </source>
</evidence>
<name>A0ABV8PZ36_9BACT</name>
<feature type="compositionally biased region" description="Polar residues" evidence="6">
    <location>
        <begin position="114"/>
        <end position="128"/>
    </location>
</feature>
<keyword evidence="3" id="KW-0808">Transferase</keyword>
<evidence type="ECO:0000256" key="4">
    <source>
        <dbReference type="ARBA" id="ARBA00022691"/>
    </source>
</evidence>
<evidence type="ECO:0000256" key="1">
    <source>
        <dbReference type="ARBA" id="ARBA00011900"/>
    </source>
</evidence>
<evidence type="ECO:0000256" key="6">
    <source>
        <dbReference type="SAM" id="MobiDB-lite"/>
    </source>
</evidence>
<keyword evidence="4" id="KW-0949">S-adenosyl-L-methionine</keyword>
<protein>
    <recommendedName>
        <fullName evidence="1">site-specific DNA-methyltransferase (adenine-specific)</fullName>
        <ecNumber evidence="1">2.1.1.72</ecNumber>
    </recommendedName>
</protein>
<dbReference type="RefSeq" id="WP_379015525.1">
    <property type="nucleotide sequence ID" value="NZ_JBHSDC010000029.1"/>
</dbReference>
<dbReference type="InterPro" id="IPR029063">
    <property type="entry name" value="SAM-dependent_MTases_sf"/>
</dbReference>
<dbReference type="Pfam" id="PF01555">
    <property type="entry name" value="N6_N4_Mtase"/>
    <property type="match status" value="1"/>
</dbReference>
<reference evidence="9" key="1">
    <citation type="journal article" date="2019" name="Int. J. Syst. Evol. Microbiol.">
        <title>The Global Catalogue of Microorganisms (GCM) 10K type strain sequencing project: providing services to taxonomists for standard genome sequencing and annotation.</title>
        <authorList>
            <consortium name="The Broad Institute Genomics Platform"/>
            <consortium name="The Broad Institute Genome Sequencing Center for Infectious Disease"/>
            <person name="Wu L."/>
            <person name="Ma J."/>
        </authorList>
    </citation>
    <scope>NUCLEOTIDE SEQUENCE [LARGE SCALE GENOMIC DNA]</scope>
    <source>
        <strain evidence="9">CECT 8010</strain>
    </source>
</reference>
<evidence type="ECO:0000256" key="3">
    <source>
        <dbReference type="ARBA" id="ARBA00022679"/>
    </source>
</evidence>
<keyword evidence="2" id="KW-0489">Methyltransferase</keyword>